<feature type="transmembrane region" description="Helical" evidence="6">
    <location>
        <begin position="507"/>
        <end position="529"/>
    </location>
</feature>
<keyword evidence="4 6" id="KW-0472">Membrane</keyword>
<feature type="transmembrane region" description="Helical" evidence="6">
    <location>
        <begin position="254"/>
        <end position="274"/>
    </location>
</feature>
<keyword evidence="2 6" id="KW-0812">Transmembrane</keyword>
<feature type="transmembrane region" description="Helical" evidence="6">
    <location>
        <begin position="117"/>
        <end position="144"/>
    </location>
</feature>
<dbReference type="PANTHER" id="PTHR22829">
    <property type="entry name" value="DEP DOMAIN PROTEIN"/>
    <property type="match status" value="1"/>
</dbReference>
<dbReference type="Proteomes" id="UP001292079">
    <property type="component" value="Unassembled WGS sequence"/>
</dbReference>
<evidence type="ECO:0000256" key="5">
    <source>
        <dbReference type="SAM" id="MobiDB-lite"/>
    </source>
</evidence>
<feature type="region of interest" description="Disordered" evidence="5">
    <location>
        <begin position="189"/>
        <end position="210"/>
    </location>
</feature>
<feature type="transmembrane region" description="Helical" evidence="6">
    <location>
        <begin position="396"/>
        <end position="414"/>
    </location>
</feature>
<evidence type="ECO:0000256" key="3">
    <source>
        <dbReference type="ARBA" id="ARBA00022989"/>
    </source>
</evidence>
<feature type="transmembrane region" description="Helical" evidence="6">
    <location>
        <begin position="766"/>
        <end position="785"/>
    </location>
</feature>
<reference evidence="7" key="2">
    <citation type="journal article" date="2023" name="Infect Dis Poverty">
        <title>Chromosome-scale genome of the human blood fluke Schistosoma mekongi and its implications for public health.</title>
        <authorList>
            <person name="Zhou M."/>
            <person name="Xu L."/>
            <person name="Xu D."/>
            <person name="Chen W."/>
            <person name="Khan J."/>
            <person name="Hu Y."/>
            <person name="Huang H."/>
            <person name="Wei H."/>
            <person name="Zhang Y."/>
            <person name="Chusongsang P."/>
            <person name="Tanasarnprasert K."/>
            <person name="Hu X."/>
            <person name="Limpanont Y."/>
            <person name="Lv Z."/>
        </authorList>
    </citation>
    <scope>NUCLEOTIDE SEQUENCE</scope>
    <source>
        <strain evidence="7">LV_2022a</strain>
    </source>
</reference>
<evidence type="ECO:0008006" key="9">
    <source>
        <dbReference type="Google" id="ProtNLM"/>
    </source>
</evidence>
<comment type="subcellular location">
    <subcellularLocation>
        <location evidence="1">Membrane</location>
        <topology evidence="1">Multi-pass membrane protein</topology>
    </subcellularLocation>
</comment>
<keyword evidence="3 6" id="KW-1133">Transmembrane helix</keyword>
<dbReference type="PANTHER" id="PTHR22829:SF5">
    <property type="entry name" value="INTEGRAL MEMBRANE PROTEIN GPR155"/>
    <property type="match status" value="1"/>
</dbReference>
<evidence type="ECO:0000256" key="2">
    <source>
        <dbReference type="ARBA" id="ARBA00022692"/>
    </source>
</evidence>
<sequence length="846" mass="94768">MENKRVLVDSALSTSTSSTISSHDAFDELIPVLVQCFGVILLGYIAGRFKALSESQAKGLNLYVTKFALPTVFFRAMVTINLSGVRWFFVMAISISKLIGFLMAIMFTFLISRRSHLGIAAIVAMFVSQSNDVALAYPILYALFPDLASYVYLFAPAQLVILNPFSYFLLELERVKSFNSELKPLIDDDDNDDSDKKQLINGKSSNSAPSSHKCRQLALVLFNVLKNPLFFMTVIGVIFNFILKHQLPLYVDGLLKVIADSFSATALFSLGYGMVGKMATVTQREVYILTACLLTKLLVVPFITRELVVQMMPAAMQNETLRYSTFGFLYGSTPTAPPVYLFAAEYQVIPVAIGVGLVLGTFLCAPIMFIFARIITVYNAAPSDYAIILGKTAEDISWISIGCCIWTIGVLCFCRKITRVPNRFTLCHLICVLFSCSGVLLGRFVNQYYGTYEKTIDDKLSQPAHWLNYVQFAIFFFGCTGTRCWTTLVALVLVMERARSLCFVLRYQLHIYLVGFLIPICVTFILLLTSSSQMVKDIDPVFQYGTNQLIMSIIVLIINAAGTLACLISFIRIDIPVQDCYEIKETSNMTAKICNKGCHRICSKSDRDTTSQWRHSQQVSPTNSVITDSHGITEHNIDSKLLDCDNLEIPQTCDYARFCNHCEKKQRKECAKILARYCEAHQNSVISSSSSSTSHPTTQQISLGLHLDNVCVSRNVKPPHHKHVIFLILILVTMFFGICLCTWRLVHEAPTGIYIVLEFLDGSFNFGQGVVLFVLFGLDTDLFIVPTKRLFSRWLSRFTGKHFIGSLGETPLQTNINDKSKIDRIVSQFVKFHLKSCSSYIGHAKV</sequence>
<evidence type="ECO:0000256" key="4">
    <source>
        <dbReference type="ARBA" id="ARBA00023136"/>
    </source>
</evidence>
<comment type="caution">
    <text evidence="7">The sequence shown here is derived from an EMBL/GenBank/DDBJ whole genome shotgun (WGS) entry which is preliminary data.</text>
</comment>
<name>A0AAE2D279_SCHME</name>
<feature type="transmembrane region" description="Helical" evidence="6">
    <location>
        <begin position="59"/>
        <end position="78"/>
    </location>
</feature>
<protein>
    <recommendedName>
        <fullName evidence="9">Integral membrane protein GPR155</fullName>
    </recommendedName>
</protein>
<feature type="transmembrane region" description="Helical" evidence="6">
    <location>
        <begin position="469"/>
        <end position="495"/>
    </location>
</feature>
<dbReference type="InterPro" id="IPR051832">
    <property type="entry name" value="mTOR-Rac_regulators"/>
</dbReference>
<feature type="transmembrane region" description="Helical" evidence="6">
    <location>
        <begin position="150"/>
        <end position="170"/>
    </location>
</feature>
<dbReference type="GO" id="GO:0016020">
    <property type="term" value="C:membrane"/>
    <property type="evidence" value="ECO:0007669"/>
    <property type="project" value="UniProtKB-SubCell"/>
</dbReference>
<feature type="compositionally biased region" description="Polar residues" evidence="5">
    <location>
        <begin position="201"/>
        <end position="210"/>
    </location>
</feature>
<evidence type="ECO:0000313" key="7">
    <source>
        <dbReference type="EMBL" id="KAK4467755.1"/>
    </source>
</evidence>
<feature type="transmembrane region" description="Helical" evidence="6">
    <location>
        <begin position="549"/>
        <end position="571"/>
    </location>
</feature>
<feature type="transmembrane region" description="Helical" evidence="6">
    <location>
        <begin position="217"/>
        <end position="242"/>
    </location>
</feature>
<keyword evidence="8" id="KW-1185">Reference proteome</keyword>
<proteinExistence type="predicted"/>
<dbReference type="EMBL" id="JALJAT010000008">
    <property type="protein sequence ID" value="KAK4467755.1"/>
    <property type="molecule type" value="Genomic_DNA"/>
</dbReference>
<dbReference type="GO" id="GO:0055085">
    <property type="term" value="P:transmembrane transport"/>
    <property type="evidence" value="ECO:0007669"/>
    <property type="project" value="InterPro"/>
</dbReference>
<gene>
    <name evidence="7" type="ORF">MN116_008685</name>
</gene>
<accession>A0AAE2D279</accession>
<reference evidence="7" key="1">
    <citation type="submission" date="2022-04" db="EMBL/GenBank/DDBJ databases">
        <authorList>
            <person name="Xu L."/>
            <person name="Lv Z."/>
        </authorList>
    </citation>
    <scope>NUCLEOTIDE SEQUENCE</scope>
    <source>
        <strain evidence="7">LV_2022a</strain>
    </source>
</reference>
<feature type="transmembrane region" description="Helical" evidence="6">
    <location>
        <begin position="724"/>
        <end position="746"/>
    </location>
</feature>
<organism evidence="7 8">
    <name type="scientific">Schistosoma mekongi</name>
    <name type="common">Parasitic worm</name>
    <dbReference type="NCBI Taxonomy" id="38744"/>
    <lineage>
        <taxon>Eukaryota</taxon>
        <taxon>Metazoa</taxon>
        <taxon>Spiralia</taxon>
        <taxon>Lophotrochozoa</taxon>
        <taxon>Platyhelminthes</taxon>
        <taxon>Trematoda</taxon>
        <taxon>Digenea</taxon>
        <taxon>Strigeidida</taxon>
        <taxon>Schistosomatoidea</taxon>
        <taxon>Schistosomatidae</taxon>
        <taxon>Schistosoma</taxon>
    </lineage>
</organism>
<feature type="transmembrane region" description="Helical" evidence="6">
    <location>
        <begin position="286"/>
        <end position="303"/>
    </location>
</feature>
<feature type="transmembrane region" description="Helical" evidence="6">
    <location>
        <begin position="323"/>
        <end position="344"/>
    </location>
</feature>
<dbReference type="AlphaFoldDB" id="A0AAE2D279"/>
<evidence type="ECO:0000256" key="1">
    <source>
        <dbReference type="ARBA" id="ARBA00004141"/>
    </source>
</evidence>
<feature type="transmembrane region" description="Helical" evidence="6">
    <location>
        <begin position="29"/>
        <end position="47"/>
    </location>
</feature>
<dbReference type="Pfam" id="PF03547">
    <property type="entry name" value="Mem_trans"/>
    <property type="match status" value="1"/>
</dbReference>
<dbReference type="GO" id="GO:0030514">
    <property type="term" value="P:negative regulation of BMP signaling pathway"/>
    <property type="evidence" value="ECO:0007669"/>
    <property type="project" value="TreeGrafter"/>
</dbReference>
<feature type="transmembrane region" description="Helical" evidence="6">
    <location>
        <begin position="351"/>
        <end position="376"/>
    </location>
</feature>
<feature type="transmembrane region" description="Helical" evidence="6">
    <location>
        <begin position="426"/>
        <end position="449"/>
    </location>
</feature>
<evidence type="ECO:0000313" key="8">
    <source>
        <dbReference type="Proteomes" id="UP001292079"/>
    </source>
</evidence>
<feature type="non-terminal residue" evidence="7">
    <location>
        <position position="1"/>
    </location>
</feature>
<dbReference type="Gene3D" id="1.20.1070.10">
    <property type="entry name" value="Rhodopsin 7-helix transmembrane proteins"/>
    <property type="match status" value="1"/>
</dbReference>
<dbReference type="InterPro" id="IPR004776">
    <property type="entry name" value="Mem_transp_PIN-like"/>
</dbReference>
<evidence type="ECO:0000256" key="6">
    <source>
        <dbReference type="SAM" id="Phobius"/>
    </source>
</evidence>
<feature type="transmembrane region" description="Helical" evidence="6">
    <location>
        <begin position="84"/>
        <end position="110"/>
    </location>
</feature>